<dbReference type="GO" id="GO:0009734">
    <property type="term" value="P:auxin-activated signaling pathway"/>
    <property type="evidence" value="ECO:0007669"/>
    <property type="project" value="InterPro"/>
</dbReference>
<evidence type="ECO:0000256" key="5">
    <source>
        <dbReference type="ARBA" id="ARBA00023136"/>
    </source>
</evidence>
<dbReference type="Pfam" id="PF00335">
    <property type="entry name" value="Tetraspanin"/>
    <property type="match status" value="1"/>
</dbReference>
<dbReference type="InterPro" id="IPR018499">
    <property type="entry name" value="Tetraspanin/Peripherin"/>
</dbReference>
<proteinExistence type="inferred from homology"/>
<reference evidence="7" key="1">
    <citation type="journal article" date="2019" name="Science">
        <title>Mutation of a bHLH transcription factor allowed almond domestication.</title>
        <authorList>
            <person name="Sanchez-Perez R."/>
            <person name="Pavan S."/>
            <person name="Mazzeo R."/>
            <person name="Moldovan C."/>
            <person name="Aiese Cigliano R."/>
            <person name="Del Cueto J."/>
            <person name="Ricciardi F."/>
            <person name="Lotti C."/>
            <person name="Ricciardi L."/>
            <person name="Dicenta F."/>
            <person name="Lopez-Marques R.L."/>
            <person name="Lindberg Moller B."/>
        </authorList>
    </citation>
    <scope>NUCLEOTIDE SEQUENCE</scope>
</reference>
<keyword evidence="5 6" id="KW-0472">Membrane</keyword>
<keyword evidence="4 6" id="KW-1133">Transmembrane helix</keyword>
<dbReference type="InterPro" id="IPR044991">
    <property type="entry name" value="TET_plant"/>
</dbReference>
<evidence type="ECO:0000313" key="7">
    <source>
        <dbReference type="EMBL" id="BBG92941.1"/>
    </source>
</evidence>
<dbReference type="AlphaFoldDB" id="A0A4Y1QMB3"/>
<evidence type="ECO:0000256" key="4">
    <source>
        <dbReference type="ARBA" id="ARBA00022989"/>
    </source>
</evidence>
<dbReference type="PROSITE" id="PS00421">
    <property type="entry name" value="TM4_1"/>
    <property type="match status" value="1"/>
</dbReference>
<protein>
    <submittedName>
        <fullName evidence="7">Tetraspanin7</fullName>
    </submittedName>
</protein>
<feature type="transmembrane region" description="Helical" evidence="6">
    <location>
        <begin position="79"/>
        <end position="104"/>
    </location>
</feature>
<sequence>MYTYFKMNLPNNLLGLLNILTFLISIPIVVVGVQMNRVHGGGECFELFRKPVLILGVMIMAMSVVGIIGACCRVSWVLWIYLFAMLLLIISLFIVYGIALVVVWNSGGGTRLPGTELKEYKLSGYSEWLQNRVQGKSWDTVKNCLIVGDACSEMPKNDTALKEFNMKELNPVMSGCCKPLAECEFTYQSPTVWKKTKNASSNSDCKAWDNNPKVKCFDCNSCRAGILEQLIIAWRKAHFFKFALIGFLSVIYSVGCCAFKESRKKPDYWRQ</sequence>
<dbReference type="EMBL" id="AP019297">
    <property type="protein sequence ID" value="BBG92941.1"/>
    <property type="molecule type" value="Genomic_DNA"/>
</dbReference>
<dbReference type="InterPro" id="IPR018503">
    <property type="entry name" value="Tetraspanin_CS"/>
</dbReference>
<keyword evidence="3 6" id="KW-0812">Transmembrane</keyword>
<accession>A0A4Y1QMB3</accession>
<feature type="transmembrane region" description="Helical" evidence="6">
    <location>
        <begin position="239"/>
        <end position="259"/>
    </location>
</feature>
<comment type="subcellular location">
    <subcellularLocation>
        <location evidence="1">Membrane</location>
        <topology evidence="1">Multi-pass membrane protein</topology>
    </subcellularLocation>
</comment>
<evidence type="ECO:0000256" key="1">
    <source>
        <dbReference type="ARBA" id="ARBA00004141"/>
    </source>
</evidence>
<evidence type="ECO:0000256" key="2">
    <source>
        <dbReference type="ARBA" id="ARBA00006840"/>
    </source>
</evidence>
<comment type="similarity">
    <text evidence="2">Belongs to the tetraspanin (TM4SF) family.</text>
</comment>
<dbReference type="GO" id="GO:0016020">
    <property type="term" value="C:membrane"/>
    <property type="evidence" value="ECO:0007669"/>
    <property type="project" value="UniProtKB-SubCell"/>
</dbReference>
<evidence type="ECO:0000256" key="3">
    <source>
        <dbReference type="ARBA" id="ARBA00022692"/>
    </source>
</evidence>
<organism evidence="7">
    <name type="scientific">Prunus dulcis</name>
    <name type="common">Almond</name>
    <name type="synonym">Amygdalus dulcis</name>
    <dbReference type="NCBI Taxonomy" id="3755"/>
    <lineage>
        <taxon>Eukaryota</taxon>
        <taxon>Viridiplantae</taxon>
        <taxon>Streptophyta</taxon>
        <taxon>Embryophyta</taxon>
        <taxon>Tracheophyta</taxon>
        <taxon>Spermatophyta</taxon>
        <taxon>Magnoliopsida</taxon>
        <taxon>eudicotyledons</taxon>
        <taxon>Gunneridae</taxon>
        <taxon>Pentapetalae</taxon>
        <taxon>rosids</taxon>
        <taxon>fabids</taxon>
        <taxon>Rosales</taxon>
        <taxon>Rosaceae</taxon>
        <taxon>Amygdaloideae</taxon>
        <taxon>Amygdaleae</taxon>
        <taxon>Prunus</taxon>
    </lineage>
</organism>
<evidence type="ECO:0000256" key="6">
    <source>
        <dbReference type="SAM" id="Phobius"/>
    </source>
</evidence>
<name>A0A4Y1QMB3_PRUDU</name>
<dbReference type="PANTHER" id="PTHR32191">
    <property type="entry name" value="TETRASPANIN-8-RELATED"/>
    <property type="match status" value="1"/>
</dbReference>
<feature type="transmembrane region" description="Helical" evidence="6">
    <location>
        <begin position="53"/>
        <end position="72"/>
    </location>
</feature>
<feature type="transmembrane region" description="Helical" evidence="6">
    <location>
        <begin position="12"/>
        <end position="33"/>
    </location>
</feature>
<gene>
    <name evidence="7" type="ORF">Prudu_000816</name>
</gene>